<protein>
    <submittedName>
        <fullName evidence="1">Uncharacterized protein</fullName>
    </submittedName>
</protein>
<gene>
    <name evidence="1" type="ORF">CARN6_0698</name>
</gene>
<proteinExistence type="predicted"/>
<dbReference type="EMBL" id="CABQ01000087">
    <property type="protein sequence ID" value="CBI07366.1"/>
    <property type="molecule type" value="Genomic_DNA"/>
</dbReference>
<comment type="caution">
    <text evidence="1">The sequence shown here is derived from an EMBL/GenBank/DDBJ whole genome shotgun (WGS) entry which is preliminary data.</text>
</comment>
<dbReference type="AlphaFoldDB" id="E6QJF0"/>
<organism evidence="1">
    <name type="scientific">mine drainage metagenome</name>
    <dbReference type="NCBI Taxonomy" id="410659"/>
    <lineage>
        <taxon>unclassified sequences</taxon>
        <taxon>metagenomes</taxon>
        <taxon>ecological metagenomes</taxon>
    </lineage>
</organism>
<sequence length="34" mass="3945">MGESVVMVSEKVVDRLALWCHVDHEVTLMRFVVE</sequence>
<name>E6QJF0_9ZZZZ</name>
<reference evidence="1" key="1">
    <citation type="submission" date="2009-10" db="EMBL/GenBank/DDBJ databases">
        <title>Diversity of trophic interactions inside an arsenic-rich microbial ecosystem.</title>
        <authorList>
            <person name="Bertin P.N."/>
            <person name="Heinrich-Salmeron A."/>
            <person name="Pelletier E."/>
            <person name="Goulhen-Chollet F."/>
            <person name="Arsene-Ploetze F."/>
            <person name="Gallien S."/>
            <person name="Calteau A."/>
            <person name="Vallenet D."/>
            <person name="Casiot C."/>
            <person name="Chane-Woon-Ming B."/>
            <person name="Giloteaux L."/>
            <person name="Barakat M."/>
            <person name="Bonnefoy V."/>
            <person name="Bruneel O."/>
            <person name="Chandler M."/>
            <person name="Cleiss J."/>
            <person name="Duran R."/>
            <person name="Elbaz-Poulichet F."/>
            <person name="Fonknechten N."/>
            <person name="Lauga B."/>
            <person name="Mornico D."/>
            <person name="Ortet P."/>
            <person name="Schaeffer C."/>
            <person name="Siguier P."/>
            <person name="Alexander Thil Smith A."/>
            <person name="Van Dorsselaer A."/>
            <person name="Weissenbach J."/>
            <person name="Medigue C."/>
            <person name="Le Paslier D."/>
        </authorList>
    </citation>
    <scope>NUCLEOTIDE SEQUENCE</scope>
</reference>
<evidence type="ECO:0000313" key="1">
    <source>
        <dbReference type="EMBL" id="CBI07366.1"/>
    </source>
</evidence>
<accession>E6QJF0</accession>